<protein>
    <submittedName>
        <fullName evidence="1">Uncharacterized protein</fullName>
    </submittedName>
</protein>
<dbReference type="EMBL" id="MTEJ01000011">
    <property type="protein sequence ID" value="OQX15721.1"/>
    <property type="molecule type" value="Genomic_DNA"/>
</dbReference>
<accession>A0A1Y1QWT8</accession>
<sequence>MERHTRYSALSATIRRLVHSPCTREELDTLLGWQNSPEIIRKLRERGVPIETEINDQHRAVYYITAPMKEKAKLYLSAITTITGEKTP</sequence>
<comment type="caution">
    <text evidence="1">The sequence shown here is derived from an EMBL/GenBank/DDBJ whole genome shotgun (WGS) entry which is preliminary data.</text>
</comment>
<evidence type="ECO:0000313" key="2">
    <source>
        <dbReference type="Proteomes" id="UP000192491"/>
    </source>
</evidence>
<dbReference type="AlphaFoldDB" id="A0A1Y1QWT8"/>
<reference evidence="1 2" key="1">
    <citation type="submission" date="2017-01" db="EMBL/GenBank/DDBJ databases">
        <title>Novel large sulfur bacteria in the metagenomes of groundwater-fed chemosynthetic microbial mats in the Lake Huron basin.</title>
        <authorList>
            <person name="Sharrar A.M."/>
            <person name="Flood B.E."/>
            <person name="Bailey J.V."/>
            <person name="Jones D.S."/>
            <person name="Biddanda B."/>
            <person name="Ruberg S.A."/>
            <person name="Marcus D.N."/>
            <person name="Dick G.J."/>
        </authorList>
    </citation>
    <scope>NUCLEOTIDE SEQUENCE [LARGE SCALE GENOMIC DNA]</scope>
    <source>
        <strain evidence="1">A8</strain>
    </source>
</reference>
<name>A0A1Y1QWT8_9GAMM</name>
<organism evidence="1 2">
    <name type="scientific">Thiothrix lacustris</name>
    <dbReference type="NCBI Taxonomy" id="525917"/>
    <lineage>
        <taxon>Bacteria</taxon>
        <taxon>Pseudomonadati</taxon>
        <taxon>Pseudomonadota</taxon>
        <taxon>Gammaproteobacteria</taxon>
        <taxon>Thiotrichales</taxon>
        <taxon>Thiotrichaceae</taxon>
        <taxon>Thiothrix</taxon>
    </lineage>
</organism>
<dbReference type="Proteomes" id="UP000192491">
    <property type="component" value="Unassembled WGS sequence"/>
</dbReference>
<gene>
    <name evidence="1" type="ORF">BWK73_05800</name>
</gene>
<proteinExistence type="predicted"/>
<evidence type="ECO:0000313" key="1">
    <source>
        <dbReference type="EMBL" id="OQX15721.1"/>
    </source>
</evidence>